<reference evidence="2" key="1">
    <citation type="submission" date="2023-03" db="EMBL/GenBank/DDBJ databases">
        <title>Massive genome expansion in bonnet fungi (Mycena s.s.) driven by repeated elements and novel gene families across ecological guilds.</title>
        <authorList>
            <consortium name="Lawrence Berkeley National Laboratory"/>
            <person name="Harder C.B."/>
            <person name="Miyauchi S."/>
            <person name="Viragh M."/>
            <person name="Kuo A."/>
            <person name="Thoen E."/>
            <person name="Andreopoulos B."/>
            <person name="Lu D."/>
            <person name="Skrede I."/>
            <person name="Drula E."/>
            <person name="Henrissat B."/>
            <person name="Morin E."/>
            <person name="Kohler A."/>
            <person name="Barry K."/>
            <person name="LaButti K."/>
            <person name="Morin E."/>
            <person name="Salamov A."/>
            <person name="Lipzen A."/>
            <person name="Mereny Z."/>
            <person name="Hegedus B."/>
            <person name="Baldrian P."/>
            <person name="Stursova M."/>
            <person name="Weitz H."/>
            <person name="Taylor A."/>
            <person name="Grigoriev I.V."/>
            <person name="Nagy L.G."/>
            <person name="Martin F."/>
            <person name="Kauserud H."/>
        </authorList>
    </citation>
    <scope>NUCLEOTIDE SEQUENCE</scope>
    <source>
        <strain evidence="2">CBHHK188m</strain>
    </source>
</reference>
<dbReference type="AlphaFoldDB" id="A0AAD7HJM1"/>
<evidence type="ECO:0000256" key="1">
    <source>
        <dbReference type="SAM" id="MobiDB-lite"/>
    </source>
</evidence>
<dbReference type="Proteomes" id="UP001215280">
    <property type="component" value="Unassembled WGS sequence"/>
</dbReference>
<feature type="compositionally biased region" description="Basic and acidic residues" evidence="1">
    <location>
        <begin position="96"/>
        <end position="105"/>
    </location>
</feature>
<feature type="compositionally biased region" description="Basic residues" evidence="1">
    <location>
        <begin position="78"/>
        <end position="95"/>
    </location>
</feature>
<sequence length="105" mass="11950">MARLLVFLRPIVVYLRQHHPPATASTHSLFSPLHPHLPHLLLQFPLIFTSSASPASRLRLTSPKPPTHTTHSPAIARYRTHGHQHPHRRGRRQGAVKRERYCGSV</sequence>
<accession>A0AAD7HJM1</accession>
<evidence type="ECO:0000313" key="3">
    <source>
        <dbReference type="Proteomes" id="UP001215280"/>
    </source>
</evidence>
<gene>
    <name evidence="2" type="ORF">DFH07DRAFT_293422</name>
</gene>
<name>A0AAD7HJM1_9AGAR</name>
<protein>
    <submittedName>
        <fullName evidence="2">Uncharacterized protein</fullName>
    </submittedName>
</protein>
<dbReference type="EMBL" id="JARJLG010000260">
    <property type="protein sequence ID" value="KAJ7722230.1"/>
    <property type="molecule type" value="Genomic_DNA"/>
</dbReference>
<feature type="region of interest" description="Disordered" evidence="1">
    <location>
        <begin position="57"/>
        <end position="105"/>
    </location>
</feature>
<comment type="caution">
    <text evidence="2">The sequence shown here is derived from an EMBL/GenBank/DDBJ whole genome shotgun (WGS) entry which is preliminary data.</text>
</comment>
<evidence type="ECO:0000313" key="2">
    <source>
        <dbReference type="EMBL" id="KAJ7722230.1"/>
    </source>
</evidence>
<proteinExistence type="predicted"/>
<organism evidence="2 3">
    <name type="scientific">Mycena maculata</name>
    <dbReference type="NCBI Taxonomy" id="230809"/>
    <lineage>
        <taxon>Eukaryota</taxon>
        <taxon>Fungi</taxon>
        <taxon>Dikarya</taxon>
        <taxon>Basidiomycota</taxon>
        <taxon>Agaricomycotina</taxon>
        <taxon>Agaricomycetes</taxon>
        <taxon>Agaricomycetidae</taxon>
        <taxon>Agaricales</taxon>
        <taxon>Marasmiineae</taxon>
        <taxon>Mycenaceae</taxon>
        <taxon>Mycena</taxon>
    </lineage>
</organism>
<keyword evidence="3" id="KW-1185">Reference proteome</keyword>